<keyword evidence="3" id="KW-1185">Reference proteome</keyword>
<feature type="transmembrane region" description="Helical" evidence="1">
    <location>
        <begin position="142"/>
        <end position="160"/>
    </location>
</feature>
<organism evidence="2 3">
    <name type="scientific">Methylocapsa polymorpha</name>
    <dbReference type="NCBI Taxonomy" id="3080828"/>
    <lineage>
        <taxon>Bacteria</taxon>
        <taxon>Pseudomonadati</taxon>
        <taxon>Pseudomonadota</taxon>
        <taxon>Alphaproteobacteria</taxon>
        <taxon>Hyphomicrobiales</taxon>
        <taxon>Beijerinckiaceae</taxon>
        <taxon>Methylocapsa</taxon>
    </lineage>
</organism>
<feature type="transmembrane region" description="Helical" evidence="1">
    <location>
        <begin position="59"/>
        <end position="78"/>
    </location>
</feature>
<feature type="transmembrane region" description="Helical" evidence="1">
    <location>
        <begin position="84"/>
        <end position="104"/>
    </location>
</feature>
<reference evidence="2 3" key="1">
    <citation type="submission" date="2023-10" db="EMBL/GenBank/DDBJ databases">
        <title>Novel methanotroph of the genus Methylocapsa from a subarctic wetland.</title>
        <authorList>
            <person name="Belova S.E."/>
            <person name="Oshkin I.Y."/>
            <person name="Miroshnikov K."/>
            <person name="Dedysh S.N."/>
        </authorList>
    </citation>
    <scope>NUCLEOTIDE SEQUENCE [LARGE SCALE GENOMIC DNA]</scope>
    <source>
        <strain evidence="2 3">RX1</strain>
    </source>
</reference>
<keyword evidence="1" id="KW-0812">Transmembrane</keyword>
<keyword evidence="1" id="KW-1133">Transmembrane helix</keyword>
<evidence type="ECO:0000313" key="2">
    <source>
        <dbReference type="EMBL" id="WOJ88122.1"/>
    </source>
</evidence>
<feature type="transmembrane region" description="Helical" evidence="1">
    <location>
        <begin position="29"/>
        <end position="47"/>
    </location>
</feature>
<sequence>MTRAIAGVVGFSAFALIVLLVYAPNSPTLLPDTIFYGVLVLHTYYSVRFFSQLIPQNAWQIGADVLLVAIYFALALSLGDRFRFLFLVLCLFAAATLKYIPSLGRNDLHAILRRKLKSLLSGIALTIYAIIVAVFIDPTIAAWFITGVYTFFTFHILFVGKMYDMNMLAKPE</sequence>
<feature type="transmembrane region" description="Helical" evidence="1">
    <location>
        <begin position="5"/>
        <end position="23"/>
    </location>
</feature>
<protein>
    <submittedName>
        <fullName evidence="2">Uncharacterized protein</fullName>
    </submittedName>
</protein>
<keyword evidence="1" id="KW-0472">Membrane</keyword>
<evidence type="ECO:0000256" key="1">
    <source>
        <dbReference type="SAM" id="Phobius"/>
    </source>
</evidence>
<accession>A0ABZ0HLG3</accession>
<gene>
    <name evidence="2" type="ORF">RZS28_09660</name>
</gene>
<proteinExistence type="predicted"/>
<dbReference type="Proteomes" id="UP001626536">
    <property type="component" value="Chromosome"/>
</dbReference>
<dbReference type="EMBL" id="CP136862">
    <property type="protein sequence ID" value="WOJ88122.1"/>
    <property type="molecule type" value="Genomic_DNA"/>
</dbReference>
<evidence type="ECO:0000313" key="3">
    <source>
        <dbReference type="Proteomes" id="UP001626536"/>
    </source>
</evidence>
<feature type="transmembrane region" description="Helical" evidence="1">
    <location>
        <begin position="116"/>
        <end position="136"/>
    </location>
</feature>
<name>A0ABZ0HLG3_9HYPH</name>
<dbReference type="RefSeq" id="WP_407337560.1">
    <property type="nucleotide sequence ID" value="NZ_CP136862.1"/>
</dbReference>